<dbReference type="InterPro" id="IPR000014">
    <property type="entry name" value="PAS"/>
</dbReference>
<dbReference type="InterPro" id="IPR052016">
    <property type="entry name" value="Bact_Sigma-Reg"/>
</dbReference>
<dbReference type="GO" id="GO:0016791">
    <property type="term" value="F:phosphatase activity"/>
    <property type="evidence" value="ECO:0007669"/>
    <property type="project" value="TreeGrafter"/>
</dbReference>
<dbReference type="NCBIfam" id="TIGR00229">
    <property type="entry name" value="sensory_box"/>
    <property type="match status" value="1"/>
</dbReference>
<dbReference type="AlphaFoldDB" id="M1ZF67"/>
<dbReference type="SMART" id="SM00331">
    <property type="entry name" value="PP2C_SIG"/>
    <property type="match status" value="1"/>
</dbReference>
<dbReference type="OrthoDB" id="9763484at2"/>
<dbReference type="PANTHER" id="PTHR43156">
    <property type="entry name" value="STAGE II SPORULATION PROTEIN E-RELATED"/>
    <property type="match status" value="1"/>
</dbReference>
<keyword evidence="5" id="KW-1185">Reference proteome</keyword>
<dbReference type="InterPro" id="IPR000700">
    <property type="entry name" value="PAS-assoc_C"/>
</dbReference>
<protein>
    <submittedName>
        <fullName evidence="4">Putative stage II sporulation protein E (SpoIIE)</fullName>
    </submittedName>
</protein>
<name>M1ZF67_9FIRM</name>
<evidence type="ECO:0000259" key="3">
    <source>
        <dbReference type="PROSITE" id="PS50113"/>
    </source>
</evidence>
<dbReference type="PROSITE" id="PS50112">
    <property type="entry name" value="PAS"/>
    <property type="match status" value="1"/>
</dbReference>
<proteinExistence type="predicted"/>
<dbReference type="PANTHER" id="PTHR43156:SF2">
    <property type="entry name" value="STAGE II SPORULATION PROTEIN E"/>
    <property type="match status" value="1"/>
</dbReference>
<dbReference type="CDD" id="cd00130">
    <property type="entry name" value="PAS"/>
    <property type="match status" value="1"/>
</dbReference>
<sequence>MLIREEFNSLVENMKEYSILNYQVLESMADWVRVVDINGTIIYVNKAMKKALGDDLVGKKCYQSIGKDEPCGFCISKKSIRTKETVQKEEKIDGRYFSVKSSPVIDSNGNVIAAVEVLRDVTRERKLELELIERNKKMVKDLRFAKRLQHRILPKKGIYNRLKIDHLYKPSEMLSGDMFDIYQIDEDHIGLYICDVVGNGITASMMTMFVRQTMRAIKDDVLSPSVALTELHKRFSTLGLEVDKYFTIFYAVFNTKDNHFKYANAGHNCIPIKYNSNETQLLITKGFPISLIFNEIYYEENDIVLNKYDKVLFYTDGITEVKNVEGEEFGVDRIVNIIKENDGDILNNIVEKVERFRWGEQEDDFAMVLMEVLE</sequence>
<dbReference type="Gene3D" id="3.30.450.20">
    <property type="entry name" value="PAS domain"/>
    <property type="match status" value="1"/>
</dbReference>
<dbReference type="EMBL" id="LT669839">
    <property type="protein sequence ID" value="SHD78412.1"/>
    <property type="molecule type" value="Genomic_DNA"/>
</dbReference>
<dbReference type="InterPro" id="IPR036457">
    <property type="entry name" value="PPM-type-like_dom_sf"/>
</dbReference>
<feature type="domain" description="PAS" evidence="2">
    <location>
        <begin position="23"/>
        <end position="53"/>
    </location>
</feature>
<feature type="domain" description="PAC" evidence="3">
    <location>
        <begin position="81"/>
        <end position="133"/>
    </location>
</feature>
<dbReference type="Pfam" id="PF13426">
    <property type="entry name" value="PAS_9"/>
    <property type="match status" value="1"/>
</dbReference>
<dbReference type="HOGENOM" id="CLU_741255_0_0_9"/>
<evidence type="ECO:0000256" key="1">
    <source>
        <dbReference type="ARBA" id="ARBA00022801"/>
    </source>
</evidence>
<keyword evidence="1" id="KW-0378">Hydrolase</keyword>
<gene>
    <name evidence="4" type="ORF">CUESP1_3084</name>
</gene>
<dbReference type="Proteomes" id="UP000245423">
    <property type="component" value="Chromosome 1"/>
</dbReference>
<dbReference type="Gene3D" id="3.60.40.10">
    <property type="entry name" value="PPM-type phosphatase domain"/>
    <property type="match status" value="1"/>
</dbReference>
<evidence type="ECO:0000313" key="4">
    <source>
        <dbReference type="EMBL" id="SHD78412.1"/>
    </source>
</evidence>
<reference evidence="4 5" key="1">
    <citation type="submission" date="2016-11" db="EMBL/GenBank/DDBJ databases">
        <authorList>
            <person name="Manzoor S."/>
        </authorList>
    </citation>
    <scope>NUCLEOTIDE SEQUENCE [LARGE SCALE GENOMIC DNA]</scope>
    <source>
        <strain evidence="4">Clostridium ultunense strain Esp</strain>
    </source>
</reference>
<dbReference type="InterPro" id="IPR001932">
    <property type="entry name" value="PPM-type_phosphatase-like_dom"/>
</dbReference>
<organism evidence="4 5">
    <name type="scientific">[Clostridium] ultunense Esp</name>
    <dbReference type="NCBI Taxonomy" id="1288971"/>
    <lineage>
        <taxon>Bacteria</taxon>
        <taxon>Bacillati</taxon>
        <taxon>Bacillota</taxon>
        <taxon>Tissierellia</taxon>
        <taxon>Tissierellales</taxon>
        <taxon>Tepidimicrobiaceae</taxon>
        <taxon>Schnuerera</taxon>
    </lineage>
</organism>
<evidence type="ECO:0000313" key="5">
    <source>
        <dbReference type="Proteomes" id="UP000245423"/>
    </source>
</evidence>
<evidence type="ECO:0000259" key="2">
    <source>
        <dbReference type="PROSITE" id="PS50112"/>
    </source>
</evidence>
<accession>M1ZF67</accession>
<dbReference type="InterPro" id="IPR035965">
    <property type="entry name" value="PAS-like_dom_sf"/>
</dbReference>
<dbReference type="PROSITE" id="PS50113">
    <property type="entry name" value="PAC"/>
    <property type="match status" value="1"/>
</dbReference>
<dbReference type="RefSeq" id="WP_005587638.1">
    <property type="nucleotide sequence ID" value="NZ_LT669839.1"/>
</dbReference>
<dbReference type="Pfam" id="PF07228">
    <property type="entry name" value="SpoIIE"/>
    <property type="match status" value="1"/>
</dbReference>
<dbReference type="SUPFAM" id="SSF55785">
    <property type="entry name" value="PYP-like sensor domain (PAS domain)"/>
    <property type="match status" value="1"/>
</dbReference>